<dbReference type="EMBL" id="JAUHHV010000008">
    <property type="protein sequence ID" value="KAK1416033.1"/>
    <property type="molecule type" value="Genomic_DNA"/>
</dbReference>
<gene>
    <name evidence="1" type="ORF">QVD17_31821</name>
</gene>
<keyword evidence="2" id="KW-1185">Reference proteome</keyword>
<dbReference type="Proteomes" id="UP001229421">
    <property type="component" value="Unassembled WGS sequence"/>
</dbReference>
<comment type="caution">
    <text evidence="1">The sequence shown here is derived from an EMBL/GenBank/DDBJ whole genome shotgun (WGS) entry which is preliminary data.</text>
</comment>
<evidence type="ECO:0000313" key="1">
    <source>
        <dbReference type="EMBL" id="KAK1416033.1"/>
    </source>
</evidence>
<protein>
    <submittedName>
        <fullName evidence="1">Uncharacterized protein</fullName>
    </submittedName>
</protein>
<accession>A0AAD8K6C8</accession>
<organism evidence="1 2">
    <name type="scientific">Tagetes erecta</name>
    <name type="common">African marigold</name>
    <dbReference type="NCBI Taxonomy" id="13708"/>
    <lineage>
        <taxon>Eukaryota</taxon>
        <taxon>Viridiplantae</taxon>
        <taxon>Streptophyta</taxon>
        <taxon>Embryophyta</taxon>
        <taxon>Tracheophyta</taxon>
        <taxon>Spermatophyta</taxon>
        <taxon>Magnoliopsida</taxon>
        <taxon>eudicotyledons</taxon>
        <taxon>Gunneridae</taxon>
        <taxon>Pentapetalae</taxon>
        <taxon>asterids</taxon>
        <taxon>campanulids</taxon>
        <taxon>Asterales</taxon>
        <taxon>Asteraceae</taxon>
        <taxon>Asteroideae</taxon>
        <taxon>Heliantheae alliance</taxon>
        <taxon>Tageteae</taxon>
        <taxon>Tagetes</taxon>
    </lineage>
</organism>
<evidence type="ECO:0000313" key="2">
    <source>
        <dbReference type="Proteomes" id="UP001229421"/>
    </source>
</evidence>
<proteinExistence type="predicted"/>
<dbReference type="AlphaFoldDB" id="A0AAD8K6C8"/>
<reference evidence="1" key="1">
    <citation type="journal article" date="2023" name="bioRxiv">
        <title>Improved chromosome-level genome assembly for marigold (Tagetes erecta).</title>
        <authorList>
            <person name="Jiang F."/>
            <person name="Yuan L."/>
            <person name="Wang S."/>
            <person name="Wang H."/>
            <person name="Xu D."/>
            <person name="Wang A."/>
            <person name="Fan W."/>
        </authorList>
    </citation>
    <scope>NUCLEOTIDE SEQUENCE</scope>
    <source>
        <strain evidence="1">WSJ</strain>
        <tissue evidence="1">Leaf</tissue>
    </source>
</reference>
<name>A0AAD8K6C8_TARER</name>
<sequence length="99" mass="11808">MDVYDIHLLLDFDLVSYSDSQGSNLVPYSNRKHWLTKLQGENLDYDEIRKQRRRRNGMRVVVVGRKDHEDMGDLTIFDNVDGWWVNSYLINEMKSLLME</sequence>